<dbReference type="SUPFAM" id="SSF48452">
    <property type="entry name" value="TPR-like"/>
    <property type="match status" value="1"/>
</dbReference>
<gene>
    <name evidence="1" type="ORF">V6N11_076098</name>
</gene>
<accession>A0ABR2Q598</accession>
<protein>
    <submittedName>
        <fullName evidence="1">Uncharacterized protein</fullName>
    </submittedName>
</protein>
<name>A0ABR2Q598_9ROSI</name>
<dbReference type="PANTHER" id="PTHR21581">
    <property type="entry name" value="D-ALANYL-D-ALANINE CARBOXYPEPTIDASE"/>
    <property type="match status" value="1"/>
</dbReference>
<sequence length="444" mass="50934">MADPLTNQFGSLNDLAHDLASLQDLAVLGSWRSILDKVSRARSLGLLSKPHDHLIYLSYNVLALTKLRRFTDASADLDSLHDFNSHHYKYESYPQLYPSRSGSMVPFSLRFIHAQLPFKLGNRQEGLDRFYLLLSFIRQKIEEKGSSNSLQESAKIWRKRENFVLHCLIGHHLGAKEFNVCLDLIRDLIDHDYLDPILISKLGYIQMQVGDIEGAKGSFHRVETMLNQGKNEGYSSLSEVEFRNLVNRNKALVYLVGKDYVSAVREYEECIERDHTDVVAVNNKALCLMYLRDLSDSIKVLENSLERVPTVALNETLVINLCKFEILCFLVWPMMLSCLRWFIQWRSLANYFGIAVEPNCPGLLVELHHPSSDSKSVHLVSWEFKEKNKVVVLWTANMKHRERNYLIGEDDFNNGQTKMKLVIVGFPVGAGIKLQIFSTFTLMC</sequence>
<organism evidence="1 2">
    <name type="scientific">Hibiscus sabdariffa</name>
    <name type="common">roselle</name>
    <dbReference type="NCBI Taxonomy" id="183260"/>
    <lineage>
        <taxon>Eukaryota</taxon>
        <taxon>Viridiplantae</taxon>
        <taxon>Streptophyta</taxon>
        <taxon>Embryophyta</taxon>
        <taxon>Tracheophyta</taxon>
        <taxon>Spermatophyta</taxon>
        <taxon>Magnoliopsida</taxon>
        <taxon>eudicotyledons</taxon>
        <taxon>Gunneridae</taxon>
        <taxon>Pentapetalae</taxon>
        <taxon>rosids</taxon>
        <taxon>malvids</taxon>
        <taxon>Malvales</taxon>
        <taxon>Malvaceae</taxon>
        <taxon>Malvoideae</taxon>
        <taxon>Hibiscus</taxon>
    </lineage>
</organism>
<evidence type="ECO:0000313" key="2">
    <source>
        <dbReference type="Proteomes" id="UP001396334"/>
    </source>
</evidence>
<dbReference type="PANTHER" id="PTHR21581:SF6">
    <property type="entry name" value="TRAFFICKING PROTEIN PARTICLE COMPLEX SUBUNIT 12"/>
    <property type="match status" value="1"/>
</dbReference>
<reference evidence="1 2" key="1">
    <citation type="journal article" date="2024" name="G3 (Bethesda)">
        <title>Genome assembly of Hibiscus sabdariffa L. provides insights into metabolisms of medicinal natural products.</title>
        <authorList>
            <person name="Kim T."/>
        </authorList>
    </citation>
    <scope>NUCLEOTIDE SEQUENCE [LARGE SCALE GENOMIC DNA]</scope>
    <source>
        <strain evidence="1">TK-2024</strain>
        <tissue evidence="1">Old leaves</tissue>
    </source>
</reference>
<proteinExistence type="predicted"/>
<dbReference type="Proteomes" id="UP001396334">
    <property type="component" value="Unassembled WGS sequence"/>
</dbReference>
<keyword evidence="2" id="KW-1185">Reference proteome</keyword>
<dbReference type="Gene3D" id="1.25.40.10">
    <property type="entry name" value="Tetratricopeptide repeat domain"/>
    <property type="match status" value="1"/>
</dbReference>
<dbReference type="InterPro" id="IPR011990">
    <property type="entry name" value="TPR-like_helical_dom_sf"/>
</dbReference>
<comment type="caution">
    <text evidence="1">The sequence shown here is derived from an EMBL/GenBank/DDBJ whole genome shotgun (WGS) entry which is preliminary data.</text>
</comment>
<evidence type="ECO:0000313" key="1">
    <source>
        <dbReference type="EMBL" id="KAK8995841.1"/>
    </source>
</evidence>
<dbReference type="EMBL" id="JBBPBN010000045">
    <property type="protein sequence ID" value="KAK8995841.1"/>
    <property type="molecule type" value="Genomic_DNA"/>
</dbReference>